<accession>A0AAF0ZR31</accession>
<reference evidence="2" key="1">
    <citation type="submission" date="2023-08" db="EMBL/GenBank/DDBJ databases">
        <title>A de novo genome assembly of Solanum verrucosum Schlechtendal, a Mexican diploid species geographically isolated from the other diploid A-genome species in potato relatives.</title>
        <authorList>
            <person name="Hosaka K."/>
        </authorList>
    </citation>
    <scope>NUCLEOTIDE SEQUENCE</scope>
    <source>
        <tissue evidence="2">Young leaves</tissue>
    </source>
</reference>
<protein>
    <recommendedName>
        <fullName evidence="4">Gag-pol polyprotein</fullName>
    </recommendedName>
</protein>
<proteinExistence type="predicted"/>
<dbReference type="AlphaFoldDB" id="A0AAF0ZR31"/>
<organism evidence="2 3">
    <name type="scientific">Solanum verrucosum</name>
    <dbReference type="NCBI Taxonomy" id="315347"/>
    <lineage>
        <taxon>Eukaryota</taxon>
        <taxon>Viridiplantae</taxon>
        <taxon>Streptophyta</taxon>
        <taxon>Embryophyta</taxon>
        <taxon>Tracheophyta</taxon>
        <taxon>Spermatophyta</taxon>
        <taxon>Magnoliopsida</taxon>
        <taxon>eudicotyledons</taxon>
        <taxon>Gunneridae</taxon>
        <taxon>Pentapetalae</taxon>
        <taxon>asterids</taxon>
        <taxon>lamiids</taxon>
        <taxon>Solanales</taxon>
        <taxon>Solanaceae</taxon>
        <taxon>Solanoideae</taxon>
        <taxon>Solaneae</taxon>
        <taxon>Solanum</taxon>
    </lineage>
</organism>
<feature type="compositionally biased region" description="Low complexity" evidence="1">
    <location>
        <begin position="46"/>
        <end position="58"/>
    </location>
</feature>
<gene>
    <name evidence="2" type="ORF">MTR67_039800</name>
</gene>
<evidence type="ECO:0000256" key="1">
    <source>
        <dbReference type="SAM" id="MobiDB-lite"/>
    </source>
</evidence>
<feature type="region of interest" description="Disordered" evidence="1">
    <location>
        <begin position="41"/>
        <end position="60"/>
    </location>
</feature>
<keyword evidence="3" id="KW-1185">Reference proteome</keyword>
<evidence type="ECO:0000313" key="3">
    <source>
        <dbReference type="Proteomes" id="UP001234989"/>
    </source>
</evidence>
<evidence type="ECO:0008006" key="4">
    <source>
        <dbReference type="Google" id="ProtNLM"/>
    </source>
</evidence>
<sequence>MQSKGKSRGEYPLAFISYALRRIPMSLKDMTTRRANDRRLEEGNIEQEVPPEAPPQAQIDPLNENVTNVELRLVFQVLAQAVPTQANREVVVPVNPNVEVYKVLSIMGVTPVEKAELAAYQLKGVAQIWFNQWKEARPVEAGPIECARFF</sequence>
<name>A0AAF0ZR31_SOLVR</name>
<evidence type="ECO:0000313" key="2">
    <source>
        <dbReference type="EMBL" id="WMV46415.1"/>
    </source>
</evidence>
<dbReference type="EMBL" id="CP133620">
    <property type="protein sequence ID" value="WMV46415.1"/>
    <property type="molecule type" value="Genomic_DNA"/>
</dbReference>
<dbReference type="Proteomes" id="UP001234989">
    <property type="component" value="Chromosome 9"/>
</dbReference>